<evidence type="ECO:0000313" key="1">
    <source>
        <dbReference type="EMBL" id="EGF52611.1"/>
    </source>
</evidence>
<dbReference type="STRING" id="763034.HMPREF9446_02964"/>
<dbReference type="Proteomes" id="UP000003416">
    <property type="component" value="Unassembled WGS sequence"/>
</dbReference>
<comment type="caution">
    <text evidence="1">The sequence shown here is derived from an EMBL/GenBank/DDBJ whole genome shotgun (WGS) entry which is preliminary data.</text>
</comment>
<sequence>MPSLAYTVAITPQMPMNREVQSCGDGVLAKCVATRCMSNIKQGLLRS</sequence>
<organism evidence="1 2">
    <name type="scientific">Bacteroides fluxus YIT 12057</name>
    <dbReference type="NCBI Taxonomy" id="763034"/>
    <lineage>
        <taxon>Bacteria</taxon>
        <taxon>Pseudomonadati</taxon>
        <taxon>Bacteroidota</taxon>
        <taxon>Bacteroidia</taxon>
        <taxon>Bacteroidales</taxon>
        <taxon>Bacteroidaceae</taxon>
        <taxon>Bacteroides</taxon>
    </lineage>
</organism>
<accession>F3PW33</accession>
<evidence type="ECO:0000313" key="2">
    <source>
        <dbReference type="Proteomes" id="UP000003416"/>
    </source>
</evidence>
<proteinExistence type="predicted"/>
<keyword evidence="2" id="KW-1185">Reference proteome</keyword>
<dbReference type="HOGENOM" id="CLU_3164644_0_0_10"/>
<gene>
    <name evidence="1" type="ORF">HMPREF9446_02964</name>
</gene>
<dbReference type="AlphaFoldDB" id="F3PW33"/>
<name>F3PW33_9BACE</name>
<dbReference type="EMBL" id="AFBN01000094">
    <property type="protein sequence ID" value="EGF52611.1"/>
    <property type="molecule type" value="Genomic_DNA"/>
</dbReference>
<reference evidence="1 2" key="1">
    <citation type="submission" date="2011-02" db="EMBL/GenBank/DDBJ databases">
        <authorList>
            <person name="Weinstock G."/>
            <person name="Sodergren E."/>
            <person name="Clifton S."/>
            <person name="Fulton L."/>
            <person name="Fulton B."/>
            <person name="Courtney L."/>
            <person name="Fronick C."/>
            <person name="Harrison M."/>
            <person name="Strong C."/>
            <person name="Farmer C."/>
            <person name="Delahaunty K."/>
            <person name="Markovic C."/>
            <person name="Hall O."/>
            <person name="Minx P."/>
            <person name="Tomlinson C."/>
            <person name="Mitreva M."/>
            <person name="Hou S."/>
            <person name="Chen J."/>
            <person name="Wollam A."/>
            <person name="Pepin K.H."/>
            <person name="Johnson M."/>
            <person name="Bhonagiri V."/>
            <person name="Zhang X."/>
            <person name="Suruliraj S."/>
            <person name="Warren W."/>
            <person name="Chinwalla A."/>
            <person name="Mardis E.R."/>
            <person name="Wilson R.K."/>
        </authorList>
    </citation>
    <scope>NUCLEOTIDE SEQUENCE [LARGE SCALE GENOMIC DNA]</scope>
    <source>
        <strain evidence="1 2">YIT 12057</strain>
    </source>
</reference>
<protein>
    <submittedName>
        <fullName evidence="1">Uncharacterized protein</fullName>
    </submittedName>
</protein>